<organism evidence="9 10">
    <name type="scientific">Marine Group III euryarchaeote CG-Bathy1</name>
    <dbReference type="NCBI Taxonomy" id="1889001"/>
    <lineage>
        <taxon>Archaea</taxon>
        <taxon>Methanobacteriati</taxon>
        <taxon>Thermoplasmatota</taxon>
        <taxon>Thermoplasmata</taxon>
        <taxon>Candidatus Thermoprofundales</taxon>
    </lineage>
</organism>
<dbReference type="GO" id="GO:0008841">
    <property type="term" value="F:dihydrofolate synthase activity"/>
    <property type="evidence" value="ECO:0007669"/>
    <property type="project" value="TreeGrafter"/>
</dbReference>
<keyword evidence="2" id="KW-0436">Ligase</keyword>
<comment type="caution">
    <text evidence="9">The sequence shown here is derived from an EMBL/GenBank/DDBJ whole genome shotgun (WGS) entry which is preliminary data.</text>
</comment>
<dbReference type="Pfam" id="PF02875">
    <property type="entry name" value="Mur_ligase_C"/>
    <property type="match status" value="1"/>
</dbReference>
<dbReference type="InterPro" id="IPR004101">
    <property type="entry name" value="Mur_ligase_C"/>
</dbReference>
<dbReference type="Proteomes" id="UP000183815">
    <property type="component" value="Unassembled WGS sequence"/>
</dbReference>
<evidence type="ECO:0000256" key="3">
    <source>
        <dbReference type="ARBA" id="ARBA00022723"/>
    </source>
</evidence>
<dbReference type="NCBIfam" id="TIGR01499">
    <property type="entry name" value="folC"/>
    <property type="match status" value="1"/>
</dbReference>
<protein>
    <submittedName>
        <fullName evidence="9">Uncharacterized protein</fullName>
    </submittedName>
</protein>
<dbReference type="Gene3D" id="3.90.190.20">
    <property type="entry name" value="Mur ligase, C-terminal domain"/>
    <property type="match status" value="1"/>
</dbReference>
<dbReference type="GO" id="GO:0005737">
    <property type="term" value="C:cytoplasm"/>
    <property type="evidence" value="ECO:0007669"/>
    <property type="project" value="TreeGrafter"/>
</dbReference>
<dbReference type="PANTHER" id="PTHR11136:SF0">
    <property type="entry name" value="DIHYDROFOLATE SYNTHETASE-RELATED"/>
    <property type="match status" value="1"/>
</dbReference>
<dbReference type="AlphaFoldDB" id="A0A1J5TJR9"/>
<dbReference type="GO" id="GO:0046872">
    <property type="term" value="F:metal ion binding"/>
    <property type="evidence" value="ECO:0007669"/>
    <property type="project" value="UniProtKB-KW"/>
</dbReference>
<sequence>MSKNKEYYKCLDELERIGEFVIKPGLERIEAIMEKLGNPEKKLKTIIVGGTNGKGTTCYKLEDLIKNNNLKVGCFTSPHLHTIRERFRIDGKIIERNDFVEIFNRVNRVAEKNGILVTYFEITTVMAYLYFENNKVDLAVMEVGMGGEFDAVNIGRGDIVVLTTLGLDHVEYLGNTIKEIGTTKGKIVKEYSEVITGWQKENWRLIPECVKIQFGEDSDEWVECVSNLLGIKYEKRTVKIPGRMEIRNNFILDGAHNFQALERLMKRVDTVEKIIFSCMKDKDVDRMLSTLPENVELLLCPMKNKRGMSVRDMIKAAERNQNKYRSFESIKNAIENIDEQKTLITGSFYCVSEAREILKMEGSEKD</sequence>
<dbReference type="InterPro" id="IPR036615">
    <property type="entry name" value="Mur_ligase_C_dom_sf"/>
</dbReference>
<evidence type="ECO:0000313" key="10">
    <source>
        <dbReference type="Proteomes" id="UP000183815"/>
    </source>
</evidence>
<dbReference type="GO" id="GO:0005524">
    <property type="term" value="F:ATP binding"/>
    <property type="evidence" value="ECO:0007669"/>
    <property type="project" value="UniProtKB-KW"/>
</dbReference>
<dbReference type="Pfam" id="PF08245">
    <property type="entry name" value="Mur_ligase_M"/>
    <property type="match status" value="1"/>
</dbReference>
<proteinExistence type="inferred from homology"/>
<evidence type="ECO:0000259" key="7">
    <source>
        <dbReference type="Pfam" id="PF02875"/>
    </source>
</evidence>
<accession>A0A1J5TJR9</accession>
<name>A0A1J5TJR9_9ARCH</name>
<keyword evidence="4" id="KW-0547">Nucleotide-binding</keyword>
<evidence type="ECO:0000259" key="8">
    <source>
        <dbReference type="Pfam" id="PF08245"/>
    </source>
</evidence>
<dbReference type="InterPro" id="IPR036565">
    <property type="entry name" value="Mur-like_cat_sf"/>
</dbReference>
<evidence type="ECO:0000256" key="4">
    <source>
        <dbReference type="ARBA" id="ARBA00022741"/>
    </source>
</evidence>
<dbReference type="InterPro" id="IPR013221">
    <property type="entry name" value="Mur_ligase_cen"/>
</dbReference>
<dbReference type="SUPFAM" id="SSF53244">
    <property type="entry name" value="MurD-like peptide ligases, peptide-binding domain"/>
    <property type="match status" value="1"/>
</dbReference>
<dbReference type="Gene3D" id="3.40.1190.10">
    <property type="entry name" value="Mur-like, catalytic domain"/>
    <property type="match status" value="1"/>
</dbReference>
<evidence type="ECO:0000256" key="2">
    <source>
        <dbReference type="ARBA" id="ARBA00022598"/>
    </source>
</evidence>
<dbReference type="GO" id="GO:0004326">
    <property type="term" value="F:tetrahydrofolylpolyglutamate synthase activity"/>
    <property type="evidence" value="ECO:0007669"/>
    <property type="project" value="InterPro"/>
</dbReference>
<keyword evidence="6" id="KW-0460">Magnesium</keyword>
<reference evidence="9 10" key="1">
    <citation type="submission" date="2016-08" db="EMBL/GenBank/DDBJ databases">
        <title>New Insights into Marine Group III Euryarchaeota, from dark to light.</title>
        <authorList>
            <person name="Haro-Moreno J.M."/>
            <person name="Rodriguez-Valera F."/>
            <person name="Lopez-Garcia P."/>
            <person name="Moreira D."/>
            <person name="Martin-Cuadrado A.B."/>
        </authorList>
    </citation>
    <scope>NUCLEOTIDE SEQUENCE [LARGE SCALE GENOMIC DNA]</scope>
    <source>
        <strain evidence="9">CG-Bathy1</strain>
    </source>
</reference>
<gene>
    <name evidence="9" type="ORF">BEU04_00885</name>
</gene>
<feature type="domain" description="Mur ligase central" evidence="8">
    <location>
        <begin position="48"/>
        <end position="193"/>
    </location>
</feature>
<keyword evidence="3" id="KW-0479">Metal-binding</keyword>
<dbReference type="EMBL" id="MIYU01000001">
    <property type="protein sequence ID" value="OIR20387.1"/>
    <property type="molecule type" value="Genomic_DNA"/>
</dbReference>
<dbReference type="SUPFAM" id="SSF53623">
    <property type="entry name" value="MurD-like peptide ligases, catalytic domain"/>
    <property type="match status" value="1"/>
</dbReference>
<feature type="domain" description="Mur ligase C-terminal" evidence="7">
    <location>
        <begin position="242"/>
        <end position="338"/>
    </location>
</feature>
<evidence type="ECO:0000256" key="5">
    <source>
        <dbReference type="ARBA" id="ARBA00022840"/>
    </source>
</evidence>
<evidence type="ECO:0000256" key="6">
    <source>
        <dbReference type="ARBA" id="ARBA00022842"/>
    </source>
</evidence>
<evidence type="ECO:0000256" key="1">
    <source>
        <dbReference type="ARBA" id="ARBA00008276"/>
    </source>
</evidence>
<dbReference type="PANTHER" id="PTHR11136">
    <property type="entry name" value="FOLYLPOLYGLUTAMATE SYNTHASE-RELATED"/>
    <property type="match status" value="1"/>
</dbReference>
<evidence type="ECO:0000313" key="9">
    <source>
        <dbReference type="EMBL" id="OIR20387.1"/>
    </source>
</evidence>
<dbReference type="InterPro" id="IPR001645">
    <property type="entry name" value="Folylpolyglutamate_synth"/>
</dbReference>
<keyword evidence="5" id="KW-0067">ATP-binding</keyword>
<comment type="similarity">
    <text evidence="1">Belongs to the folylpolyglutamate synthase family.</text>
</comment>